<keyword evidence="2" id="KW-1185">Reference proteome</keyword>
<dbReference type="KEGG" id="rml:FF011L_02360"/>
<accession>A0A517M9D5</accession>
<protein>
    <submittedName>
        <fullName evidence="1">Uncharacterized protein</fullName>
    </submittedName>
</protein>
<proteinExistence type="predicted"/>
<dbReference type="AlphaFoldDB" id="A0A517M9D5"/>
<dbReference type="OrthoDB" id="258970at2"/>
<dbReference type="RefSeq" id="WP_145349558.1">
    <property type="nucleotide sequence ID" value="NZ_CP036262.1"/>
</dbReference>
<evidence type="ECO:0000313" key="1">
    <source>
        <dbReference type="EMBL" id="QDS91506.1"/>
    </source>
</evidence>
<organism evidence="1 2">
    <name type="scientific">Roseimaritima multifibrata</name>
    <dbReference type="NCBI Taxonomy" id="1930274"/>
    <lineage>
        <taxon>Bacteria</taxon>
        <taxon>Pseudomonadati</taxon>
        <taxon>Planctomycetota</taxon>
        <taxon>Planctomycetia</taxon>
        <taxon>Pirellulales</taxon>
        <taxon>Pirellulaceae</taxon>
        <taxon>Roseimaritima</taxon>
    </lineage>
</organism>
<evidence type="ECO:0000313" key="2">
    <source>
        <dbReference type="Proteomes" id="UP000320672"/>
    </source>
</evidence>
<gene>
    <name evidence="1" type="ORF">FF011L_02360</name>
</gene>
<dbReference type="Proteomes" id="UP000320672">
    <property type="component" value="Chromosome"/>
</dbReference>
<dbReference type="EMBL" id="CP036262">
    <property type="protein sequence ID" value="QDS91506.1"/>
    <property type="molecule type" value="Genomic_DNA"/>
</dbReference>
<sequence length="493" mass="55276">MARLKTYTEATWTAETDKVISVLSVTEASRQLGISPRAISKRRKDLELNSSPRVSAIRWTKKRDSILGTMNDKDAAEKIGTNQYHARKRRIELGIPAYQQPPVPLSQAVRRPPHRWTAKEDRLLGTQPDPVLAERFDLAPTVVTQRRHELGIAPSRPGAPIEWTKGMLNLLGDVPDGYLAAEYEISHIVVKVRRIQEGILPYGKKYMDTEPDLPRHVISQIGKTPDKVISDKFGVSRHLLRIYRALHGIPCAEARPWALHKWTRKDEALLGTKSDGAVAIELNIARNQVRTRRVRMGIPAFGAAASIRWSAKRIAQLGTEPDATLARMWNYSQGAIRAKREELGIAKCEKSEHELTPEQTARLGTLSDVALGKEWGVSSSLVRQRRIAQGIRPQKSGKKFNWTDAKLKLLGVIPDEELAVRLGVSYQFVVAKRSELKIPAKRRPRKVDWSNEKIAALLGTMSDYKLGAKLGVTNGAVRSQRLKRKIPAYKPTS</sequence>
<reference evidence="1 2" key="1">
    <citation type="submission" date="2019-02" db="EMBL/GenBank/DDBJ databases">
        <title>Deep-cultivation of Planctomycetes and their phenomic and genomic characterization uncovers novel biology.</title>
        <authorList>
            <person name="Wiegand S."/>
            <person name="Jogler M."/>
            <person name="Boedeker C."/>
            <person name="Pinto D."/>
            <person name="Vollmers J."/>
            <person name="Rivas-Marin E."/>
            <person name="Kohn T."/>
            <person name="Peeters S.H."/>
            <person name="Heuer A."/>
            <person name="Rast P."/>
            <person name="Oberbeckmann S."/>
            <person name="Bunk B."/>
            <person name="Jeske O."/>
            <person name="Meyerdierks A."/>
            <person name="Storesund J.E."/>
            <person name="Kallscheuer N."/>
            <person name="Luecker S."/>
            <person name="Lage O.M."/>
            <person name="Pohl T."/>
            <person name="Merkel B.J."/>
            <person name="Hornburger P."/>
            <person name="Mueller R.-W."/>
            <person name="Bruemmer F."/>
            <person name="Labrenz M."/>
            <person name="Spormann A.M."/>
            <person name="Op den Camp H."/>
            <person name="Overmann J."/>
            <person name="Amann R."/>
            <person name="Jetten M.S.M."/>
            <person name="Mascher T."/>
            <person name="Medema M.H."/>
            <person name="Devos D.P."/>
            <person name="Kaster A.-K."/>
            <person name="Ovreas L."/>
            <person name="Rohde M."/>
            <person name="Galperin M.Y."/>
            <person name="Jogler C."/>
        </authorList>
    </citation>
    <scope>NUCLEOTIDE SEQUENCE [LARGE SCALE GENOMIC DNA]</scope>
    <source>
        <strain evidence="1 2">FF011L</strain>
    </source>
</reference>
<name>A0A517M9D5_9BACT</name>